<comment type="cofactor">
    <cofactor evidence="18 19">
        <name>K(+)</name>
        <dbReference type="ChEBI" id="CHEBI:29103"/>
    </cofactor>
    <text evidence="18 19">Binds 1 potassium ion per subunit.</text>
</comment>
<dbReference type="PROSITE" id="PS51385">
    <property type="entry name" value="YJEF_N"/>
    <property type="match status" value="1"/>
</dbReference>
<dbReference type="eggNOG" id="COG0063">
    <property type="taxonomic scope" value="Bacteria"/>
</dbReference>
<evidence type="ECO:0000256" key="3">
    <source>
        <dbReference type="ARBA" id="ARBA00006001"/>
    </source>
</evidence>
<feature type="binding site" evidence="17">
    <location>
        <position position="262"/>
    </location>
    <ligand>
        <name>(6S)-NADPHX</name>
        <dbReference type="ChEBI" id="CHEBI:64076"/>
    </ligand>
</feature>
<comment type="caution">
    <text evidence="18">Lacks conserved residue(s) required for the propagation of feature annotation.</text>
</comment>
<feature type="binding site" evidence="17">
    <location>
        <begin position="411"/>
        <end position="415"/>
    </location>
    <ligand>
        <name>AMP</name>
        <dbReference type="ChEBI" id="CHEBI:456215"/>
    </ligand>
</feature>
<keyword evidence="12 17" id="KW-0456">Lyase</keyword>
<feature type="binding site" evidence="18">
    <location>
        <position position="127"/>
    </location>
    <ligand>
        <name>K(+)</name>
        <dbReference type="ChEBI" id="CHEBI:29103"/>
    </ligand>
</feature>
<dbReference type="HAMAP" id="MF_01966">
    <property type="entry name" value="NADHX_epimerase"/>
    <property type="match status" value="1"/>
</dbReference>
<feature type="binding site" evidence="18">
    <location>
        <position position="163"/>
    </location>
    <ligand>
        <name>K(+)</name>
        <dbReference type="ChEBI" id="CHEBI:29103"/>
    </ligand>
</feature>
<evidence type="ECO:0000256" key="10">
    <source>
        <dbReference type="ARBA" id="ARBA00023027"/>
    </source>
</evidence>
<name>A0A174WZQ9_9CLOT</name>
<evidence type="ECO:0000256" key="8">
    <source>
        <dbReference type="ARBA" id="ARBA00022857"/>
    </source>
</evidence>
<keyword evidence="8 17" id="KW-0521">NADP</keyword>
<dbReference type="HAMAP" id="MF_01965">
    <property type="entry name" value="NADHX_dehydratase"/>
    <property type="match status" value="1"/>
</dbReference>
<evidence type="ECO:0000313" key="23">
    <source>
        <dbReference type="Proteomes" id="UP000092714"/>
    </source>
</evidence>
<evidence type="ECO:0000256" key="1">
    <source>
        <dbReference type="ARBA" id="ARBA00000013"/>
    </source>
</evidence>
<evidence type="ECO:0000256" key="5">
    <source>
        <dbReference type="ARBA" id="ARBA00022723"/>
    </source>
</evidence>
<comment type="catalytic activity">
    <reaction evidence="1 18 19">
        <text>(6R)-NADHX = (6S)-NADHX</text>
        <dbReference type="Rhea" id="RHEA:32215"/>
        <dbReference type="ChEBI" id="CHEBI:64074"/>
        <dbReference type="ChEBI" id="CHEBI:64075"/>
        <dbReference type="EC" id="5.1.99.6"/>
    </reaction>
</comment>
<sequence length="500" mass="55034">MYVVSRQTAKLIDEYTINTIGIPSIVLMENAGEKIFESIKSKGDKYIIFCGVGNNGGDGLVIARKLFLLGKGVKIVVVNCGTKKSLEFVTNINIIKKLNIEIKEINKDSDFDKELIDDIKNSDIVLDSILGIGLNRIIEGVIYKVIESINTYSKYVISVDIPSGIDSNSGEVLGIAIKANETYTIENIKKGFVRYDAFEYLGKVKVVYIGIPNFVKEKFNEKVSFLHKYEYKKMIPIRKVWGHKGDYGKVLLIGGSPGYSGAAYICTEAVVRSGAGLVSLLTDLNTQQVLSNKLIEAMTVNYEEQGRIKNLLKTCNVIACGPGLGVSDDKYDILKRCIKETEIPIILDADALNILDNHKELLSFVKNRAVITPHFGEFSRLSGYSIEEIKKDRVNLAKSYALQHDVIVVLKGYNTIITNGDDVVINYTGNSKMASGGMGDCLTGIIASFIGQGMNRFKASILACYIHGLAGDKLSKDKYSISATDIIEELPKIIEEAVIS</sequence>
<dbReference type="InterPro" id="IPR000631">
    <property type="entry name" value="CARKD"/>
</dbReference>
<comment type="caution">
    <text evidence="22">The sequence shown here is derived from an EMBL/GenBank/DDBJ whole genome shotgun (WGS) entry which is preliminary data.</text>
</comment>
<dbReference type="InterPro" id="IPR030677">
    <property type="entry name" value="Nnr"/>
</dbReference>
<dbReference type="Pfam" id="PF01256">
    <property type="entry name" value="Carb_kinase"/>
    <property type="match status" value="1"/>
</dbReference>
<dbReference type="GO" id="GO:0046496">
    <property type="term" value="P:nicotinamide nucleotide metabolic process"/>
    <property type="evidence" value="ECO:0007669"/>
    <property type="project" value="UniProtKB-UniRule"/>
</dbReference>
<evidence type="ECO:0000256" key="2">
    <source>
        <dbReference type="ARBA" id="ARBA00000909"/>
    </source>
</evidence>
<dbReference type="EMBL" id="MAPZ01000022">
    <property type="protein sequence ID" value="OBY10283.1"/>
    <property type="molecule type" value="Genomic_DNA"/>
</dbReference>
<comment type="catalytic activity">
    <reaction evidence="15 17 19">
        <text>(6S)-NADHX + ADP = AMP + phosphate + NADH + H(+)</text>
        <dbReference type="Rhea" id="RHEA:32223"/>
        <dbReference type="ChEBI" id="CHEBI:15378"/>
        <dbReference type="ChEBI" id="CHEBI:43474"/>
        <dbReference type="ChEBI" id="CHEBI:57945"/>
        <dbReference type="ChEBI" id="CHEBI:64074"/>
        <dbReference type="ChEBI" id="CHEBI:456215"/>
        <dbReference type="ChEBI" id="CHEBI:456216"/>
        <dbReference type="EC" id="4.2.1.136"/>
    </reaction>
</comment>
<evidence type="ECO:0000259" key="21">
    <source>
        <dbReference type="PROSITE" id="PS51385"/>
    </source>
</evidence>
<gene>
    <name evidence="17" type="primary">nnrD</name>
    <name evidence="18" type="synonym">nnrE</name>
    <name evidence="22" type="ORF">CP373A1_11360</name>
</gene>
<dbReference type="PANTHER" id="PTHR12592">
    <property type="entry name" value="ATP-DEPENDENT (S)-NAD(P)H-HYDRATE DEHYDRATASE FAMILY MEMBER"/>
    <property type="match status" value="1"/>
</dbReference>
<feature type="binding site" evidence="17">
    <location>
        <position position="374"/>
    </location>
    <ligand>
        <name>(6S)-NADPHX</name>
        <dbReference type="ChEBI" id="CHEBI:64076"/>
    </ligand>
</feature>
<evidence type="ECO:0000256" key="9">
    <source>
        <dbReference type="ARBA" id="ARBA00022958"/>
    </source>
</evidence>
<evidence type="ECO:0000256" key="15">
    <source>
        <dbReference type="ARBA" id="ARBA00048238"/>
    </source>
</evidence>
<dbReference type="PROSITE" id="PS51383">
    <property type="entry name" value="YJEF_C_3"/>
    <property type="match status" value="1"/>
</dbReference>
<comment type="catalytic activity">
    <reaction evidence="2 18 19">
        <text>(6R)-NADPHX = (6S)-NADPHX</text>
        <dbReference type="Rhea" id="RHEA:32227"/>
        <dbReference type="ChEBI" id="CHEBI:64076"/>
        <dbReference type="ChEBI" id="CHEBI:64077"/>
        <dbReference type="EC" id="5.1.99.6"/>
    </reaction>
</comment>
<feature type="binding site" evidence="18">
    <location>
        <begin position="54"/>
        <end position="58"/>
    </location>
    <ligand>
        <name>(6S)-NADPHX</name>
        <dbReference type="ChEBI" id="CHEBI:64076"/>
    </ligand>
</feature>
<dbReference type="PANTHER" id="PTHR12592:SF0">
    <property type="entry name" value="ATP-DEPENDENT (S)-NAD(P)H-HYDRATE DEHYDRATASE"/>
    <property type="match status" value="1"/>
</dbReference>
<feature type="binding site" evidence="17">
    <location>
        <position position="440"/>
    </location>
    <ligand>
        <name>(6S)-NADPHX</name>
        <dbReference type="ChEBI" id="CHEBI:64076"/>
    </ligand>
</feature>
<dbReference type="InterPro" id="IPR029056">
    <property type="entry name" value="Ribokinase-like"/>
</dbReference>
<organism evidence="22 23">
    <name type="scientific">Clostridium paraputrificum</name>
    <dbReference type="NCBI Taxonomy" id="29363"/>
    <lineage>
        <taxon>Bacteria</taxon>
        <taxon>Bacillati</taxon>
        <taxon>Bacillota</taxon>
        <taxon>Clostridia</taxon>
        <taxon>Eubacteriales</taxon>
        <taxon>Clostridiaceae</taxon>
        <taxon>Clostridium</taxon>
    </lineage>
</organism>
<feature type="binding site" evidence="18">
    <location>
        <position position="160"/>
    </location>
    <ligand>
        <name>(6S)-NADPHX</name>
        <dbReference type="ChEBI" id="CHEBI:64076"/>
    </ligand>
</feature>
<keyword evidence="23" id="KW-1185">Reference proteome</keyword>
<comment type="function">
    <text evidence="17">Catalyzes the dehydration of the S-form of NAD(P)HX at the expense of ADP, which is converted to AMP. Together with NAD(P)HX epimerase, which catalyzes the epimerization of the S- and R-forms, the enzyme allows the repair of both epimers of NAD(P)HX, a damaged form of NAD(P)H that is a result of enzymatic or heat-dependent hydration.</text>
</comment>
<evidence type="ECO:0000256" key="16">
    <source>
        <dbReference type="ARBA" id="ARBA00049209"/>
    </source>
</evidence>
<protein>
    <recommendedName>
        <fullName evidence="19">Bifunctional NAD(P)H-hydrate repair enzyme</fullName>
    </recommendedName>
    <alternativeName>
        <fullName evidence="19">Nicotinamide nucleotide repair protein</fullName>
    </alternativeName>
    <domain>
        <recommendedName>
            <fullName evidence="19">ADP-dependent (S)-NAD(P)H-hydrate dehydratase</fullName>
            <ecNumber evidence="19">4.2.1.136</ecNumber>
        </recommendedName>
        <alternativeName>
            <fullName evidence="19">ADP-dependent NAD(P)HX dehydratase</fullName>
        </alternativeName>
    </domain>
    <domain>
        <recommendedName>
            <fullName evidence="19">NAD(P)H-hydrate epimerase</fullName>
            <ecNumber evidence="19">5.1.99.6</ecNumber>
        </recommendedName>
    </domain>
</protein>
<dbReference type="Gene3D" id="3.40.50.10260">
    <property type="entry name" value="YjeF N-terminal domain"/>
    <property type="match status" value="1"/>
</dbReference>
<keyword evidence="11 18" id="KW-0413">Isomerase</keyword>
<dbReference type="NCBIfam" id="TIGR00197">
    <property type="entry name" value="yjeF_nterm"/>
    <property type="match status" value="1"/>
</dbReference>
<comment type="similarity">
    <text evidence="4 19">In the C-terminal section; belongs to the NnrD/CARKD family.</text>
</comment>
<feature type="binding site" evidence="18">
    <location>
        <position position="55"/>
    </location>
    <ligand>
        <name>K(+)</name>
        <dbReference type="ChEBI" id="CHEBI:29103"/>
    </ligand>
</feature>
<dbReference type="EC" id="5.1.99.6" evidence="19"/>
<feature type="domain" description="YjeF N-terminal" evidence="21">
    <location>
        <begin position="9"/>
        <end position="217"/>
    </location>
</feature>
<feature type="binding site" evidence="17">
    <location>
        <position position="439"/>
    </location>
    <ligand>
        <name>AMP</name>
        <dbReference type="ChEBI" id="CHEBI:456215"/>
    </ligand>
</feature>
<dbReference type="NCBIfam" id="TIGR00196">
    <property type="entry name" value="yjeF_cterm"/>
    <property type="match status" value="1"/>
</dbReference>
<comment type="catalytic activity">
    <reaction evidence="16 17 19">
        <text>(6S)-NADPHX + ADP = AMP + phosphate + NADPH + H(+)</text>
        <dbReference type="Rhea" id="RHEA:32235"/>
        <dbReference type="ChEBI" id="CHEBI:15378"/>
        <dbReference type="ChEBI" id="CHEBI:43474"/>
        <dbReference type="ChEBI" id="CHEBI:57783"/>
        <dbReference type="ChEBI" id="CHEBI:64076"/>
        <dbReference type="ChEBI" id="CHEBI:456215"/>
        <dbReference type="ChEBI" id="CHEBI:456216"/>
        <dbReference type="EC" id="4.2.1.136"/>
    </reaction>
</comment>
<dbReference type="AlphaFoldDB" id="A0A174WZQ9"/>
<keyword evidence="10 17" id="KW-0520">NAD</keyword>
<dbReference type="SUPFAM" id="SSF64153">
    <property type="entry name" value="YjeF N-terminal domain-like"/>
    <property type="match status" value="1"/>
</dbReference>
<evidence type="ECO:0000256" key="18">
    <source>
        <dbReference type="HAMAP-Rule" id="MF_01966"/>
    </source>
</evidence>
<evidence type="ECO:0000256" key="4">
    <source>
        <dbReference type="ARBA" id="ARBA00009524"/>
    </source>
</evidence>
<dbReference type="GO" id="GO:0046872">
    <property type="term" value="F:metal ion binding"/>
    <property type="evidence" value="ECO:0007669"/>
    <property type="project" value="UniProtKB-UniRule"/>
</dbReference>
<comment type="cofactor">
    <cofactor evidence="17">
        <name>Mg(2+)</name>
        <dbReference type="ChEBI" id="CHEBI:18420"/>
    </cofactor>
</comment>
<dbReference type="GO" id="GO:0052855">
    <property type="term" value="F:ADP-dependent NAD(P)H-hydrate dehydratase activity"/>
    <property type="evidence" value="ECO:0007669"/>
    <property type="project" value="UniProtKB-UniRule"/>
</dbReference>
<evidence type="ECO:0000256" key="17">
    <source>
        <dbReference type="HAMAP-Rule" id="MF_01965"/>
    </source>
</evidence>
<dbReference type="OrthoDB" id="9806925at2"/>
<evidence type="ECO:0000313" key="22">
    <source>
        <dbReference type="EMBL" id="OBY10283.1"/>
    </source>
</evidence>
<dbReference type="Gene3D" id="3.40.1190.20">
    <property type="match status" value="1"/>
</dbReference>
<dbReference type="SUPFAM" id="SSF53613">
    <property type="entry name" value="Ribokinase-like"/>
    <property type="match status" value="1"/>
</dbReference>
<keyword evidence="9 18" id="KW-0630">Potassium</keyword>
<comment type="similarity">
    <text evidence="18">Belongs to the NnrE/AIBP family.</text>
</comment>
<feature type="binding site" evidence="17">
    <location>
        <position position="323"/>
    </location>
    <ligand>
        <name>(6S)-NADPHX</name>
        <dbReference type="ChEBI" id="CHEBI:64076"/>
    </ligand>
</feature>
<evidence type="ECO:0000256" key="6">
    <source>
        <dbReference type="ARBA" id="ARBA00022741"/>
    </source>
</evidence>
<comment type="subunit">
    <text evidence="17">Homotetramer.</text>
</comment>
<keyword evidence="7 17" id="KW-0067">ATP-binding</keyword>
<feature type="domain" description="YjeF C-terminal" evidence="20">
    <location>
        <begin position="227"/>
        <end position="497"/>
    </location>
</feature>
<dbReference type="PIRSF" id="PIRSF017184">
    <property type="entry name" value="Nnr"/>
    <property type="match status" value="1"/>
</dbReference>
<dbReference type="GO" id="GO:0005524">
    <property type="term" value="F:ATP binding"/>
    <property type="evidence" value="ECO:0007669"/>
    <property type="project" value="UniProtKB-UniRule"/>
</dbReference>
<dbReference type="EC" id="4.2.1.136" evidence="19"/>
<evidence type="ECO:0000256" key="11">
    <source>
        <dbReference type="ARBA" id="ARBA00023235"/>
    </source>
</evidence>
<keyword evidence="5 18" id="KW-0479">Metal-binding</keyword>
<dbReference type="GO" id="GO:0110051">
    <property type="term" value="P:metabolite repair"/>
    <property type="evidence" value="ECO:0007669"/>
    <property type="project" value="TreeGrafter"/>
</dbReference>
<comment type="function">
    <text evidence="14 19">Bifunctional enzyme that catalyzes the epimerization of the S- and R-forms of NAD(P)HX and the dehydration of the S-form of NAD(P)HX at the expense of ADP, which is converted to AMP. This allows the repair of both epimers of NAD(P)HX, a damaged form of NAD(P)H that is a result of enzymatic or heat-dependent hydration.</text>
</comment>
<evidence type="ECO:0000256" key="14">
    <source>
        <dbReference type="ARBA" id="ARBA00025153"/>
    </source>
</evidence>
<evidence type="ECO:0000256" key="7">
    <source>
        <dbReference type="ARBA" id="ARBA00022840"/>
    </source>
</evidence>
<evidence type="ECO:0000259" key="20">
    <source>
        <dbReference type="PROSITE" id="PS51383"/>
    </source>
</evidence>
<accession>A0A174WZQ9</accession>
<comment type="similarity">
    <text evidence="17">Belongs to the NnrD/CARKD family.</text>
</comment>
<proteinExistence type="inferred from homology"/>
<dbReference type="InterPro" id="IPR004443">
    <property type="entry name" value="YjeF_N_dom"/>
</dbReference>
<dbReference type="RefSeq" id="WP_055185294.1">
    <property type="nucleotide sequence ID" value="NZ_CABHIH010000002.1"/>
</dbReference>
<dbReference type="GO" id="GO:0052856">
    <property type="term" value="F:NAD(P)HX epimerase activity"/>
    <property type="evidence" value="ECO:0007669"/>
    <property type="project" value="UniProtKB-UniRule"/>
</dbReference>
<dbReference type="InterPro" id="IPR036652">
    <property type="entry name" value="YjeF_N_dom_sf"/>
</dbReference>
<keyword evidence="6 17" id="KW-0547">Nucleotide-binding</keyword>
<dbReference type="Proteomes" id="UP000092714">
    <property type="component" value="Unassembled WGS sequence"/>
</dbReference>
<keyword evidence="13" id="KW-0511">Multifunctional enzyme</keyword>
<evidence type="ECO:0000256" key="12">
    <source>
        <dbReference type="ARBA" id="ARBA00023239"/>
    </source>
</evidence>
<dbReference type="Pfam" id="PF03853">
    <property type="entry name" value="YjeF_N"/>
    <property type="match status" value="1"/>
</dbReference>
<evidence type="ECO:0000256" key="19">
    <source>
        <dbReference type="PIRNR" id="PIRNR017184"/>
    </source>
</evidence>
<feature type="binding site" evidence="18">
    <location>
        <begin position="131"/>
        <end position="137"/>
    </location>
    <ligand>
        <name>(6S)-NADPHX</name>
        <dbReference type="ChEBI" id="CHEBI:64076"/>
    </ligand>
</feature>
<reference evidence="22 23" key="1">
    <citation type="submission" date="2016-06" db="EMBL/GenBank/DDBJ databases">
        <authorList>
            <person name="Kjaerup R.B."/>
            <person name="Dalgaard T.S."/>
            <person name="Juul-Madsen H.R."/>
        </authorList>
    </citation>
    <scope>NUCLEOTIDE SEQUENCE [LARGE SCALE GENOMIC DNA]</scope>
    <source>
        <strain evidence="22 23">373-A1</strain>
    </source>
</reference>
<evidence type="ECO:0000256" key="13">
    <source>
        <dbReference type="ARBA" id="ARBA00023268"/>
    </source>
</evidence>
<comment type="function">
    <text evidence="18">Catalyzes the epimerization of the S- and R-forms of NAD(P)HX, a damaged form of NAD(P)H that is a result of enzymatic or heat-dependent hydration. This is a prerequisite for the S-specific NAD(P)H-hydrate dehydratase to allow the repair of both epimers of NAD(P)HX.</text>
</comment>
<dbReference type="eggNOG" id="COG0062">
    <property type="taxonomic scope" value="Bacteria"/>
</dbReference>
<dbReference type="CDD" id="cd01171">
    <property type="entry name" value="YXKO-related"/>
    <property type="match status" value="1"/>
</dbReference>
<comment type="similarity">
    <text evidence="3 19">In the N-terminal section; belongs to the NnrE/AIBP family.</text>
</comment>